<dbReference type="InterPro" id="IPR012951">
    <property type="entry name" value="BBE"/>
</dbReference>
<evidence type="ECO:0000256" key="5">
    <source>
        <dbReference type="SAM" id="SignalP"/>
    </source>
</evidence>
<dbReference type="Gene3D" id="3.40.462.20">
    <property type="match status" value="1"/>
</dbReference>
<dbReference type="PANTHER" id="PTHR42973">
    <property type="entry name" value="BINDING OXIDOREDUCTASE, PUTATIVE (AFU_ORTHOLOGUE AFUA_1G17690)-RELATED"/>
    <property type="match status" value="1"/>
</dbReference>
<reference evidence="7" key="1">
    <citation type="journal article" date="2020" name="Nat. Commun.">
        <title>Large-scale genome sequencing of mycorrhizal fungi provides insights into the early evolution of symbiotic traits.</title>
        <authorList>
            <person name="Miyauchi S."/>
            <person name="Kiss E."/>
            <person name="Kuo A."/>
            <person name="Drula E."/>
            <person name="Kohler A."/>
            <person name="Sanchez-Garcia M."/>
            <person name="Morin E."/>
            <person name="Andreopoulos B."/>
            <person name="Barry K.W."/>
            <person name="Bonito G."/>
            <person name="Buee M."/>
            <person name="Carver A."/>
            <person name="Chen C."/>
            <person name="Cichocki N."/>
            <person name="Clum A."/>
            <person name="Culley D."/>
            <person name="Crous P.W."/>
            <person name="Fauchery L."/>
            <person name="Girlanda M."/>
            <person name="Hayes R.D."/>
            <person name="Keri Z."/>
            <person name="LaButti K."/>
            <person name="Lipzen A."/>
            <person name="Lombard V."/>
            <person name="Magnuson J."/>
            <person name="Maillard F."/>
            <person name="Murat C."/>
            <person name="Nolan M."/>
            <person name="Ohm R.A."/>
            <person name="Pangilinan J."/>
            <person name="Pereira M.F."/>
            <person name="Perotto S."/>
            <person name="Peter M."/>
            <person name="Pfister S."/>
            <person name="Riley R."/>
            <person name="Sitrit Y."/>
            <person name="Stielow J.B."/>
            <person name="Szollosi G."/>
            <person name="Zifcakova L."/>
            <person name="Stursova M."/>
            <person name="Spatafora J.W."/>
            <person name="Tedersoo L."/>
            <person name="Vaario L.M."/>
            <person name="Yamada A."/>
            <person name="Yan M."/>
            <person name="Wang P."/>
            <person name="Xu J."/>
            <person name="Bruns T."/>
            <person name="Baldrian P."/>
            <person name="Vilgalys R."/>
            <person name="Dunand C."/>
            <person name="Henrissat B."/>
            <person name="Grigoriev I.V."/>
            <person name="Hibbett D."/>
            <person name="Nagy L.G."/>
            <person name="Martin F.M."/>
        </authorList>
    </citation>
    <scope>NUCLEOTIDE SEQUENCE</scope>
    <source>
        <strain evidence="7">UP504</strain>
    </source>
</reference>
<dbReference type="Gene3D" id="3.30.465.10">
    <property type="match status" value="1"/>
</dbReference>
<dbReference type="SUPFAM" id="SSF56176">
    <property type="entry name" value="FAD-binding/transporter-associated domain-like"/>
    <property type="match status" value="1"/>
</dbReference>
<comment type="caution">
    <text evidence="7">The sequence shown here is derived from an EMBL/GenBank/DDBJ whole genome shotgun (WGS) entry which is preliminary data.</text>
</comment>
<sequence length="489" mass="52595">MLSYCTVVALLPLVLGRSVSLNLETRAKYHSTCLAIQHVISHASQVFHPGNVPYVNDTSHWVPSSTQASACSVEPGTVEDVSKILKIIGRTSTPFAVKSGGHATNQGFSSTPGVHIALSRLNTVAYHQDSNTATIGAGLTWDRVYAELEPYGVTVPGGRISGVGVGGFTLGGGYSWITNRRGLGIDNVVEYELVLPSGEITTVTASSNPELSFALRGGSNNFGIVTKFIFKTYRMGLGGVMTFAKSHIPLVLEAITDFAANNTNPDANIVGTYIHAPGSAPELSILTFYNGPTLPLAIFDKFLSIPRASEDLRTRPFTDLISAVSAPYLNPTHLRGAQHTVSLTGYTVDILSQILNQTDFYAESGSFANGSLISVAIEPFLASGVSSFSANDTAYPHNRYISPLALFWGWPDERTDSTAMQDMERAAAAITATAEGEGQQLTDLALYNNYALADTPLERLYTVNLPRLRSLKKKYDPRNIMNLAGGFRF</sequence>
<evidence type="ECO:0000256" key="3">
    <source>
        <dbReference type="ARBA" id="ARBA00022827"/>
    </source>
</evidence>
<evidence type="ECO:0000256" key="1">
    <source>
        <dbReference type="ARBA" id="ARBA00005466"/>
    </source>
</evidence>
<dbReference type="EMBL" id="MU129007">
    <property type="protein sequence ID" value="KAF9510991.1"/>
    <property type="molecule type" value="Genomic_DNA"/>
</dbReference>
<dbReference type="Proteomes" id="UP000886523">
    <property type="component" value="Unassembled WGS sequence"/>
</dbReference>
<keyword evidence="2" id="KW-0285">Flavoprotein</keyword>
<proteinExistence type="inferred from homology"/>
<dbReference type="Pfam" id="PF01565">
    <property type="entry name" value="FAD_binding_4"/>
    <property type="match status" value="1"/>
</dbReference>
<dbReference type="OrthoDB" id="2151789at2759"/>
<dbReference type="GO" id="GO:0071949">
    <property type="term" value="F:FAD binding"/>
    <property type="evidence" value="ECO:0007669"/>
    <property type="project" value="InterPro"/>
</dbReference>
<organism evidence="7 8">
    <name type="scientific">Hydnum rufescens UP504</name>
    <dbReference type="NCBI Taxonomy" id="1448309"/>
    <lineage>
        <taxon>Eukaryota</taxon>
        <taxon>Fungi</taxon>
        <taxon>Dikarya</taxon>
        <taxon>Basidiomycota</taxon>
        <taxon>Agaricomycotina</taxon>
        <taxon>Agaricomycetes</taxon>
        <taxon>Cantharellales</taxon>
        <taxon>Hydnaceae</taxon>
        <taxon>Hydnum</taxon>
    </lineage>
</organism>
<evidence type="ECO:0000256" key="4">
    <source>
        <dbReference type="ARBA" id="ARBA00023002"/>
    </source>
</evidence>
<keyword evidence="8" id="KW-1185">Reference proteome</keyword>
<feature type="chain" id="PRO_5040365067" description="FAD-binding PCMH-type domain-containing protein" evidence="5">
    <location>
        <begin position="17"/>
        <end position="489"/>
    </location>
</feature>
<keyword evidence="5" id="KW-0732">Signal</keyword>
<dbReference type="PROSITE" id="PS51387">
    <property type="entry name" value="FAD_PCMH"/>
    <property type="match status" value="1"/>
</dbReference>
<dbReference type="InterPro" id="IPR006094">
    <property type="entry name" value="Oxid_FAD_bind_N"/>
</dbReference>
<evidence type="ECO:0000259" key="6">
    <source>
        <dbReference type="PROSITE" id="PS51387"/>
    </source>
</evidence>
<evidence type="ECO:0000313" key="8">
    <source>
        <dbReference type="Proteomes" id="UP000886523"/>
    </source>
</evidence>
<dbReference type="PANTHER" id="PTHR42973:SF13">
    <property type="entry name" value="FAD-BINDING PCMH-TYPE DOMAIN-CONTAINING PROTEIN"/>
    <property type="match status" value="1"/>
</dbReference>
<dbReference type="AlphaFoldDB" id="A0A9P6AUA9"/>
<dbReference type="InterPro" id="IPR016166">
    <property type="entry name" value="FAD-bd_PCMH"/>
</dbReference>
<name>A0A9P6AUA9_9AGAM</name>
<evidence type="ECO:0000256" key="2">
    <source>
        <dbReference type="ARBA" id="ARBA00022630"/>
    </source>
</evidence>
<dbReference type="GO" id="GO:0016491">
    <property type="term" value="F:oxidoreductase activity"/>
    <property type="evidence" value="ECO:0007669"/>
    <property type="project" value="UniProtKB-KW"/>
</dbReference>
<protein>
    <recommendedName>
        <fullName evidence="6">FAD-binding PCMH-type domain-containing protein</fullName>
    </recommendedName>
</protein>
<accession>A0A9P6AUA9</accession>
<dbReference type="InterPro" id="IPR016169">
    <property type="entry name" value="FAD-bd_PCMH_sub2"/>
</dbReference>
<dbReference type="InterPro" id="IPR036318">
    <property type="entry name" value="FAD-bd_PCMH-like_sf"/>
</dbReference>
<evidence type="ECO:0000313" key="7">
    <source>
        <dbReference type="EMBL" id="KAF9510991.1"/>
    </source>
</evidence>
<feature type="signal peptide" evidence="5">
    <location>
        <begin position="1"/>
        <end position="16"/>
    </location>
</feature>
<gene>
    <name evidence="7" type="ORF">BS47DRAFT_1299511</name>
</gene>
<comment type="similarity">
    <text evidence="1">Belongs to the oxygen-dependent FAD-linked oxidoreductase family.</text>
</comment>
<dbReference type="Pfam" id="PF08031">
    <property type="entry name" value="BBE"/>
    <property type="match status" value="1"/>
</dbReference>
<keyword evidence="4" id="KW-0560">Oxidoreductase</keyword>
<dbReference type="InterPro" id="IPR050416">
    <property type="entry name" value="FAD-linked_Oxidoreductase"/>
</dbReference>
<feature type="domain" description="FAD-binding PCMH-type" evidence="6">
    <location>
        <begin position="65"/>
        <end position="235"/>
    </location>
</feature>
<keyword evidence="3" id="KW-0274">FAD</keyword>